<evidence type="ECO:0000313" key="2">
    <source>
        <dbReference type="EMBL" id="CAF5176868.1"/>
    </source>
</evidence>
<evidence type="ECO:0000313" key="4">
    <source>
        <dbReference type="Proteomes" id="UP000676336"/>
    </source>
</evidence>
<evidence type="ECO:0000313" key="3">
    <source>
        <dbReference type="EMBL" id="CAF5180354.1"/>
    </source>
</evidence>
<dbReference type="Proteomes" id="UP000681967">
    <property type="component" value="Unassembled WGS sequence"/>
</dbReference>
<name>A0A8S3H8H7_9BILA</name>
<dbReference type="Proteomes" id="UP000681720">
    <property type="component" value="Unassembled WGS sequence"/>
</dbReference>
<reference evidence="2" key="1">
    <citation type="submission" date="2021-02" db="EMBL/GenBank/DDBJ databases">
        <authorList>
            <person name="Nowell W R."/>
        </authorList>
    </citation>
    <scope>NUCLEOTIDE SEQUENCE</scope>
</reference>
<dbReference type="AlphaFoldDB" id="A0A8S3H8H7"/>
<dbReference type="EMBL" id="CAJOBH010231513">
    <property type="protein sequence ID" value="CAF5073365.1"/>
    <property type="molecule type" value="Genomic_DNA"/>
</dbReference>
<dbReference type="Proteomes" id="UP000676336">
    <property type="component" value="Unassembled WGS sequence"/>
</dbReference>
<evidence type="ECO:0000313" key="1">
    <source>
        <dbReference type="EMBL" id="CAF5073365.1"/>
    </source>
</evidence>
<comment type="caution">
    <text evidence="2">The sequence shown here is derived from an EMBL/GenBank/DDBJ whole genome shotgun (WGS) entry which is preliminary data.</text>
</comment>
<proteinExistence type="predicted"/>
<sequence length="82" mass="9516">MDDEQQEELIEECNVLRRELNDLMTNDFDRVLKEINDILKNSIRSLKRPDDSTDLTSSEATAKPILLSLTHPQYESNLLNLI</sequence>
<organism evidence="2 4">
    <name type="scientific">Rotaria magnacalcarata</name>
    <dbReference type="NCBI Taxonomy" id="392030"/>
    <lineage>
        <taxon>Eukaryota</taxon>
        <taxon>Metazoa</taxon>
        <taxon>Spiralia</taxon>
        <taxon>Gnathifera</taxon>
        <taxon>Rotifera</taxon>
        <taxon>Eurotatoria</taxon>
        <taxon>Bdelloidea</taxon>
        <taxon>Philodinida</taxon>
        <taxon>Philodinidae</taxon>
        <taxon>Rotaria</taxon>
    </lineage>
</organism>
<dbReference type="EMBL" id="CAJOBJ010329396">
    <property type="protein sequence ID" value="CAF5180354.1"/>
    <property type="molecule type" value="Genomic_DNA"/>
</dbReference>
<accession>A0A8S3H8H7</accession>
<gene>
    <name evidence="1" type="ORF">BYL167_LOCUS60908</name>
    <name evidence="3" type="ORF">GIL414_LOCUS69084</name>
    <name evidence="2" type="ORF">SMN809_LOCUS67721</name>
</gene>
<dbReference type="EMBL" id="CAJOBI010315914">
    <property type="protein sequence ID" value="CAF5176868.1"/>
    <property type="molecule type" value="Genomic_DNA"/>
</dbReference>
<protein>
    <submittedName>
        <fullName evidence="2">Uncharacterized protein</fullName>
    </submittedName>
</protein>